<keyword evidence="3" id="KW-0813">Transport</keyword>
<evidence type="ECO:0008006" key="11">
    <source>
        <dbReference type="Google" id="ProtNLM"/>
    </source>
</evidence>
<keyword evidence="10" id="KW-1185">Reference proteome</keyword>
<name>A0ABP1A5Y4_9BRYO</name>
<keyword evidence="7" id="KW-0927">Auxin signaling pathway</keyword>
<dbReference type="PANTHER" id="PTHR31752">
    <property type="entry name" value="AUXIN EFFLUX CARRIER COMPONENT 1B-RELATED"/>
    <property type="match status" value="1"/>
</dbReference>
<keyword evidence="6 8" id="KW-0472">Membrane</keyword>
<feature type="transmembrane region" description="Helical" evidence="8">
    <location>
        <begin position="114"/>
        <end position="138"/>
    </location>
</feature>
<evidence type="ECO:0000313" key="9">
    <source>
        <dbReference type="EMBL" id="CAK9857894.1"/>
    </source>
</evidence>
<feature type="transmembrane region" description="Helical" evidence="8">
    <location>
        <begin position="401"/>
        <end position="420"/>
    </location>
</feature>
<reference evidence="9 10" key="1">
    <citation type="submission" date="2024-03" db="EMBL/GenBank/DDBJ databases">
        <authorList>
            <consortium name="ELIXIR-Norway"/>
            <consortium name="Elixir Norway"/>
        </authorList>
    </citation>
    <scope>NUCLEOTIDE SEQUENCE [LARGE SCALE GENOMIC DNA]</scope>
</reference>
<feature type="transmembrane region" description="Helical" evidence="8">
    <location>
        <begin position="489"/>
        <end position="511"/>
    </location>
</feature>
<feature type="transmembrane region" description="Helical" evidence="8">
    <location>
        <begin position="432"/>
        <end position="454"/>
    </location>
</feature>
<proteinExistence type="inferred from homology"/>
<dbReference type="EMBL" id="OZ023702">
    <property type="protein sequence ID" value="CAK9857894.1"/>
    <property type="molecule type" value="Genomic_DNA"/>
</dbReference>
<evidence type="ECO:0000256" key="3">
    <source>
        <dbReference type="ARBA" id="ARBA00022448"/>
    </source>
</evidence>
<dbReference type="Pfam" id="PF03547">
    <property type="entry name" value="Mem_trans"/>
    <property type="match status" value="1"/>
</dbReference>
<dbReference type="InterPro" id="IPR051107">
    <property type="entry name" value="Auxin_Efflux_Carrier"/>
</dbReference>
<evidence type="ECO:0000313" key="10">
    <source>
        <dbReference type="Proteomes" id="UP001497522"/>
    </source>
</evidence>
<evidence type="ECO:0000256" key="2">
    <source>
        <dbReference type="ARBA" id="ARBA00009177"/>
    </source>
</evidence>
<evidence type="ECO:0000256" key="8">
    <source>
        <dbReference type="SAM" id="Phobius"/>
    </source>
</evidence>
<feature type="transmembrane region" description="Helical" evidence="8">
    <location>
        <begin position="361"/>
        <end position="381"/>
    </location>
</feature>
<dbReference type="InterPro" id="IPR004776">
    <property type="entry name" value="Mem_transp_PIN-like"/>
</dbReference>
<dbReference type="PANTHER" id="PTHR31752:SF18">
    <property type="entry name" value="AUXIN EFFLUX CARRIER COMPONENT 1"/>
    <property type="match status" value="1"/>
</dbReference>
<feature type="transmembrane region" description="Helical" evidence="8">
    <location>
        <begin position="6"/>
        <end position="29"/>
    </location>
</feature>
<evidence type="ECO:0000256" key="6">
    <source>
        <dbReference type="ARBA" id="ARBA00023136"/>
    </source>
</evidence>
<feature type="transmembrane region" description="Helical" evidence="8">
    <location>
        <begin position="460"/>
        <end position="480"/>
    </location>
</feature>
<gene>
    <name evidence="9" type="ORF">CSSPJE1EN2_LOCUS889</name>
</gene>
<dbReference type="Proteomes" id="UP001497522">
    <property type="component" value="Chromosome 1"/>
</dbReference>
<sequence>MAFTGAQFYSVMVGVVPLYVAILLGYGSLRWWKLVQEPQQCVGIAQLNTYFLIPVYVFHVLAFNNPYTLSLRILAADFLSKAVPLCMLCVWAVVPSSLYSSTKQEEVAATRRKFDWAISFFMLATLPNTVIVGIPLLQPMYGKIAIQGSICIISAQCLFWYNVCIVLFEVRAAQLQITADMQLMIKANNNKKELILAQRQKMHIMSAAARGGGAAVASHAVVYPDEEENDLEEAHVDHDTSFRSLDIVVETVSNHNLLAAQDHELLKRHENIMNFSRGNKNSCATTTSDAAGNSCSSPTESEIEAAGAAAAFATKVEELDQLPGLLPNKKEMVVHDLSCKQTLIKQQLGRLSMLQQVCKRVLFRLLRLPILYGSVLGFTYSLLANRWGFNMPQIVEASLQIFTNMTLGTSMFLLGLFMANQPNLLPCGLGKTVGGIVIRFGVGPAIMTIASVAVGIRGNSLRFVITQAAVPQGIITFILANEYNMHADIFATAVSFQMLIFLPFVLLYYILLGLL</sequence>
<evidence type="ECO:0000256" key="7">
    <source>
        <dbReference type="ARBA" id="ARBA00023294"/>
    </source>
</evidence>
<evidence type="ECO:0000256" key="1">
    <source>
        <dbReference type="ARBA" id="ARBA00004141"/>
    </source>
</evidence>
<comment type="similarity">
    <text evidence="2">Belongs to the auxin efflux carrier (TC 2.A.69.1) family.</text>
</comment>
<keyword evidence="5 8" id="KW-1133">Transmembrane helix</keyword>
<feature type="transmembrane region" description="Helical" evidence="8">
    <location>
        <begin position="41"/>
        <end position="62"/>
    </location>
</feature>
<evidence type="ECO:0000256" key="4">
    <source>
        <dbReference type="ARBA" id="ARBA00022692"/>
    </source>
</evidence>
<organism evidence="9 10">
    <name type="scientific">Sphagnum jensenii</name>
    <dbReference type="NCBI Taxonomy" id="128206"/>
    <lineage>
        <taxon>Eukaryota</taxon>
        <taxon>Viridiplantae</taxon>
        <taxon>Streptophyta</taxon>
        <taxon>Embryophyta</taxon>
        <taxon>Bryophyta</taxon>
        <taxon>Sphagnophytina</taxon>
        <taxon>Sphagnopsida</taxon>
        <taxon>Sphagnales</taxon>
        <taxon>Sphagnaceae</taxon>
        <taxon>Sphagnum</taxon>
    </lineage>
</organism>
<keyword evidence="4 8" id="KW-0812">Transmembrane</keyword>
<comment type="subcellular location">
    <subcellularLocation>
        <location evidence="1">Membrane</location>
        <topology evidence="1">Multi-pass membrane protein</topology>
    </subcellularLocation>
</comment>
<protein>
    <recommendedName>
        <fullName evidence="11">Auxin efflux carrier component</fullName>
    </recommendedName>
</protein>
<accession>A0ABP1A5Y4</accession>
<evidence type="ECO:0000256" key="5">
    <source>
        <dbReference type="ARBA" id="ARBA00022989"/>
    </source>
</evidence>
<feature type="transmembrane region" description="Helical" evidence="8">
    <location>
        <begin position="82"/>
        <end position="102"/>
    </location>
</feature>